<feature type="region of interest" description="Disordered" evidence="1">
    <location>
        <begin position="29"/>
        <end position="108"/>
    </location>
</feature>
<feature type="region of interest" description="Disordered" evidence="1">
    <location>
        <begin position="328"/>
        <end position="368"/>
    </location>
</feature>
<dbReference type="Pfam" id="PF13638">
    <property type="entry name" value="PIN_4"/>
    <property type="match status" value="1"/>
</dbReference>
<feature type="compositionally biased region" description="Low complexity" evidence="1">
    <location>
        <begin position="35"/>
        <end position="53"/>
    </location>
</feature>
<feature type="compositionally biased region" description="Low complexity" evidence="1">
    <location>
        <begin position="255"/>
        <end position="289"/>
    </location>
</feature>
<dbReference type="Proteomes" id="UP000759537">
    <property type="component" value="Unassembled WGS sequence"/>
</dbReference>
<feature type="domain" description="PIN" evidence="2">
    <location>
        <begin position="118"/>
        <end position="196"/>
    </location>
</feature>
<gene>
    <name evidence="3" type="ORF">DFH94DRAFT_698822</name>
</gene>
<dbReference type="InterPro" id="IPR002716">
    <property type="entry name" value="PIN_dom"/>
</dbReference>
<proteinExistence type="predicted"/>
<organism evidence="3 4">
    <name type="scientific">Russula ochroleuca</name>
    <dbReference type="NCBI Taxonomy" id="152965"/>
    <lineage>
        <taxon>Eukaryota</taxon>
        <taxon>Fungi</taxon>
        <taxon>Dikarya</taxon>
        <taxon>Basidiomycota</taxon>
        <taxon>Agaricomycotina</taxon>
        <taxon>Agaricomycetes</taxon>
        <taxon>Russulales</taxon>
        <taxon>Russulaceae</taxon>
        <taxon>Russula</taxon>
    </lineage>
</organism>
<evidence type="ECO:0000256" key="1">
    <source>
        <dbReference type="SAM" id="MobiDB-lite"/>
    </source>
</evidence>
<accession>A0A9P5JWC6</accession>
<evidence type="ECO:0000313" key="3">
    <source>
        <dbReference type="EMBL" id="KAF8465444.1"/>
    </source>
</evidence>
<evidence type="ECO:0000259" key="2">
    <source>
        <dbReference type="Pfam" id="PF13638"/>
    </source>
</evidence>
<evidence type="ECO:0000313" key="4">
    <source>
        <dbReference type="Proteomes" id="UP000759537"/>
    </source>
</evidence>
<dbReference type="AlphaFoldDB" id="A0A9P5JWC6"/>
<keyword evidence="4" id="KW-1185">Reference proteome</keyword>
<sequence length="397" mass="43182">MAETRGPAANKLAMSRALGAAFLTHQVEQLEKSVSAAPRSPPSRNHNSNNNNNWRDRQRPHPQPSADSKRGQLPIGGVRVNTTHPQQHQHQQKERSVAAKNRGAEDAKKTTAKEADVIVVDASVLVNALGQVKKWCRDGQEEIIIVPLEALNTLDLLKKGSTPLAQRARTASRVLESQVGSNPRVRVQQDAAFVLWDSIAFDEDPTIATASTLNTSATSPSPSPEWVRRTICCAQWETEHVDTAHPRVVLAALAQQPPQQSQQPQRHQSSAVTADEPAPAPAPAQTASPVPLPAPHHAQQHRHEPRVTGSLVTHWARRAHLAVLEVPASSDGRVSPEDRRPAHNHHNHNHNHHHRGRGGGGGGGMVERPPAVKAMMDVIAQPSRVVRVLARGEKLDP</sequence>
<protein>
    <recommendedName>
        <fullName evidence="2">PIN domain-containing protein</fullName>
    </recommendedName>
</protein>
<feature type="compositionally biased region" description="Basic and acidic residues" evidence="1">
    <location>
        <begin position="91"/>
        <end position="108"/>
    </location>
</feature>
<name>A0A9P5JWC6_9AGAM</name>
<feature type="region of interest" description="Disordered" evidence="1">
    <location>
        <begin position="255"/>
        <end position="307"/>
    </location>
</feature>
<dbReference type="Gene3D" id="3.40.50.1010">
    <property type="entry name" value="5'-nuclease"/>
    <property type="match status" value="1"/>
</dbReference>
<dbReference type="OrthoDB" id="69928at2759"/>
<dbReference type="EMBL" id="WHVB01000047">
    <property type="protein sequence ID" value="KAF8465444.1"/>
    <property type="molecule type" value="Genomic_DNA"/>
</dbReference>
<reference evidence="3" key="1">
    <citation type="submission" date="2019-10" db="EMBL/GenBank/DDBJ databases">
        <authorList>
            <consortium name="DOE Joint Genome Institute"/>
            <person name="Kuo A."/>
            <person name="Miyauchi S."/>
            <person name="Kiss E."/>
            <person name="Drula E."/>
            <person name="Kohler A."/>
            <person name="Sanchez-Garcia M."/>
            <person name="Andreopoulos B."/>
            <person name="Barry K.W."/>
            <person name="Bonito G."/>
            <person name="Buee M."/>
            <person name="Carver A."/>
            <person name="Chen C."/>
            <person name="Cichocki N."/>
            <person name="Clum A."/>
            <person name="Culley D."/>
            <person name="Crous P.W."/>
            <person name="Fauchery L."/>
            <person name="Girlanda M."/>
            <person name="Hayes R."/>
            <person name="Keri Z."/>
            <person name="LaButti K."/>
            <person name="Lipzen A."/>
            <person name="Lombard V."/>
            <person name="Magnuson J."/>
            <person name="Maillard F."/>
            <person name="Morin E."/>
            <person name="Murat C."/>
            <person name="Nolan M."/>
            <person name="Ohm R."/>
            <person name="Pangilinan J."/>
            <person name="Pereira M."/>
            <person name="Perotto S."/>
            <person name="Peter M."/>
            <person name="Riley R."/>
            <person name="Sitrit Y."/>
            <person name="Stielow B."/>
            <person name="Szollosi G."/>
            <person name="Zifcakova L."/>
            <person name="Stursova M."/>
            <person name="Spatafora J.W."/>
            <person name="Tedersoo L."/>
            <person name="Vaario L.-M."/>
            <person name="Yamada A."/>
            <person name="Yan M."/>
            <person name="Wang P."/>
            <person name="Xu J."/>
            <person name="Bruns T."/>
            <person name="Baldrian P."/>
            <person name="Vilgalys R."/>
            <person name="Henrissat B."/>
            <person name="Grigoriev I.V."/>
            <person name="Hibbett D."/>
            <person name="Nagy L.G."/>
            <person name="Martin F.M."/>
        </authorList>
    </citation>
    <scope>NUCLEOTIDE SEQUENCE</scope>
    <source>
        <strain evidence="3">Prilba</strain>
    </source>
</reference>
<feature type="compositionally biased region" description="Basic residues" evidence="1">
    <location>
        <begin position="342"/>
        <end position="357"/>
    </location>
</feature>
<reference evidence="3" key="2">
    <citation type="journal article" date="2020" name="Nat. Commun.">
        <title>Large-scale genome sequencing of mycorrhizal fungi provides insights into the early evolution of symbiotic traits.</title>
        <authorList>
            <person name="Miyauchi S."/>
            <person name="Kiss E."/>
            <person name="Kuo A."/>
            <person name="Drula E."/>
            <person name="Kohler A."/>
            <person name="Sanchez-Garcia M."/>
            <person name="Morin E."/>
            <person name="Andreopoulos B."/>
            <person name="Barry K.W."/>
            <person name="Bonito G."/>
            <person name="Buee M."/>
            <person name="Carver A."/>
            <person name="Chen C."/>
            <person name="Cichocki N."/>
            <person name="Clum A."/>
            <person name="Culley D."/>
            <person name="Crous P.W."/>
            <person name="Fauchery L."/>
            <person name="Girlanda M."/>
            <person name="Hayes R.D."/>
            <person name="Keri Z."/>
            <person name="LaButti K."/>
            <person name="Lipzen A."/>
            <person name="Lombard V."/>
            <person name="Magnuson J."/>
            <person name="Maillard F."/>
            <person name="Murat C."/>
            <person name="Nolan M."/>
            <person name="Ohm R.A."/>
            <person name="Pangilinan J."/>
            <person name="Pereira M.F."/>
            <person name="Perotto S."/>
            <person name="Peter M."/>
            <person name="Pfister S."/>
            <person name="Riley R."/>
            <person name="Sitrit Y."/>
            <person name="Stielow J.B."/>
            <person name="Szollosi G."/>
            <person name="Zifcakova L."/>
            <person name="Stursova M."/>
            <person name="Spatafora J.W."/>
            <person name="Tedersoo L."/>
            <person name="Vaario L.M."/>
            <person name="Yamada A."/>
            <person name="Yan M."/>
            <person name="Wang P."/>
            <person name="Xu J."/>
            <person name="Bruns T."/>
            <person name="Baldrian P."/>
            <person name="Vilgalys R."/>
            <person name="Dunand C."/>
            <person name="Henrissat B."/>
            <person name="Grigoriev I.V."/>
            <person name="Hibbett D."/>
            <person name="Nagy L.G."/>
            <person name="Martin F.M."/>
        </authorList>
    </citation>
    <scope>NUCLEOTIDE SEQUENCE</scope>
    <source>
        <strain evidence="3">Prilba</strain>
    </source>
</reference>
<comment type="caution">
    <text evidence="3">The sequence shown here is derived from an EMBL/GenBank/DDBJ whole genome shotgun (WGS) entry which is preliminary data.</text>
</comment>